<dbReference type="Gene3D" id="1.20.1250.20">
    <property type="entry name" value="MFS general substrate transporter like domains"/>
    <property type="match status" value="1"/>
</dbReference>
<proteinExistence type="predicted"/>
<dbReference type="Proteomes" id="UP001063166">
    <property type="component" value="Unassembled WGS sequence"/>
</dbReference>
<sequence>MSPRSHYGSVARGIPSLVPQPVEGLEQQEHDVVSDRRDNSLTKRWKKPSPWILLCLVPFVAMVPSGTIAPRIEVYTLLACHVHKPDMYPQTSLTLGTSINVFETLSTASPPVLRNEYAPFQWELSLSSSPIFLSQNGTRVAEKPGSCASDPVVQAAVAKLTTAISTTAGVLGCLTTAWWGSFSDRHGRIRLLSVAVVGRLVTDLNFILVSRYFQHLPGGYWFMIFGPVVDSLLGDLAAYAAIFAYVADTTTEEAR</sequence>
<feature type="transmembrane region" description="Helical" evidence="5">
    <location>
        <begin position="51"/>
        <end position="69"/>
    </location>
</feature>
<reference evidence="6" key="1">
    <citation type="submission" date="2022-07" db="EMBL/GenBank/DDBJ databases">
        <title>The genome of Lyophyllum shimeji provides insight into the initial evolution of ectomycorrhizal fungal genome.</title>
        <authorList>
            <person name="Kobayashi Y."/>
            <person name="Shibata T."/>
            <person name="Hirakawa H."/>
            <person name="Shigenobu S."/>
            <person name="Nishiyama T."/>
            <person name="Yamada A."/>
            <person name="Hasebe M."/>
            <person name="Kawaguchi M."/>
        </authorList>
    </citation>
    <scope>NUCLEOTIDE SEQUENCE</scope>
    <source>
        <strain evidence="6">AT787</strain>
    </source>
</reference>
<feature type="transmembrane region" description="Helical" evidence="5">
    <location>
        <begin position="191"/>
        <end position="213"/>
    </location>
</feature>
<evidence type="ECO:0000256" key="3">
    <source>
        <dbReference type="ARBA" id="ARBA00022989"/>
    </source>
</evidence>
<dbReference type="EMBL" id="BRPK01000002">
    <property type="protein sequence ID" value="GLB34640.1"/>
    <property type="molecule type" value="Genomic_DNA"/>
</dbReference>
<accession>A0A9P3PER6</accession>
<name>A0A9P3PER6_LYOSH</name>
<dbReference type="PANTHER" id="PTHR23507:SF1">
    <property type="entry name" value="FI18259P1-RELATED"/>
    <property type="match status" value="1"/>
</dbReference>
<dbReference type="OrthoDB" id="3026777at2759"/>
<dbReference type="AlphaFoldDB" id="A0A9P3PER6"/>
<evidence type="ECO:0000313" key="6">
    <source>
        <dbReference type="EMBL" id="GLB34640.1"/>
    </source>
</evidence>
<protein>
    <submittedName>
        <fullName evidence="6">Major facilitator superfamily protein</fullName>
    </submittedName>
</protein>
<dbReference type="GO" id="GO:0016020">
    <property type="term" value="C:membrane"/>
    <property type="evidence" value="ECO:0007669"/>
    <property type="project" value="UniProtKB-SubCell"/>
</dbReference>
<gene>
    <name evidence="6" type="ORF">LshimejAT787_0202050</name>
</gene>
<comment type="caution">
    <text evidence="6">The sequence shown here is derived from an EMBL/GenBank/DDBJ whole genome shotgun (WGS) entry which is preliminary data.</text>
</comment>
<evidence type="ECO:0000256" key="4">
    <source>
        <dbReference type="ARBA" id="ARBA00023136"/>
    </source>
</evidence>
<evidence type="ECO:0000256" key="5">
    <source>
        <dbReference type="SAM" id="Phobius"/>
    </source>
</evidence>
<dbReference type="InterPro" id="IPR036259">
    <property type="entry name" value="MFS_trans_sf"/>
</dbReference>
<comment type="subcellular location">
    <subcellularLocation>
        <location evidence="1">Membrane</location>
        <topology evidence="1">Multi-pass membrane protein</topology>
    </subcellularLocation>
</comment>
<evidence type="ECO:0000256" key="2">
    <source>
        <dbReference type="ARBA" id="ARBA00022692"/>
    </source>
</evidence>
<feature type="transmembrane region" description="Helical" evidence="5">
    <location>
        <begin position="160"/>
        <end position="179"/>
    </location>
</feature>
<keyword evidence="3 5" id="KW-1133">Transmembrane helix</keyword>
<dbReference type="SUPFAM" id="SSF103473">
    <property type="entry name" value="MFS general substrate transporter"/>
    <property type="match status" value="1"/>
</dbReference>
<evidence type="ECO:0000256" key="1">
    <source>
        <dbReference type="ARBA" id="ARBA00004141"/>
    </source>
</evidence>
<keyword evidence="4 5" id="KW-0472">Membrane</keyword>
<evidence type="ECO:0000313" key="7">
    <source>
        <dbReference type="Proteomes" id="UP001063166"/>
    </source>
</evidence>
<dbReference type="PANTHER" id="PTHR23507">
    <property type="entry name" value="ZGC:174356"/>
    <property type="match status" value="1"/>
</dbReference>
<dbReference type="GO" id="GO:0022857">
    <property type="term" value="F:transmembrane transporter activity"/>
    <property type="evidence" value="ECO:0007669"/>
    <property type="project" value="TreeGrafter"/>
</dbReference>
<keyword evidence="7" id="KW-1185">Reference proteome</keyword>
<keyword evidence="2 5" id="KW-0812">Transmembrane</keyword>
<organism evidence="6 7">
    <name type="scientific">Lyophyllum shimeji</name>
    <name type="common">Hon-shimeji</name>
    <name type="synonym">Tricholoma shimeji</name>
    <dbReference type="NCBI Taxonomy" id="47721"/>
    <lineage>
        <taxon>Eukaryota</taxon>
        <taxon>Fungi</taxon>
        <taxon>Dikarya</taxon>
        <taxon>Basidiomycota</taxon>
        <taxon>Agaricomycotina</taxon>
        <taxon>Agaricomycetes</taxon>
        <taxon>Agaricomycetidae</taxon>
        <taxon>Agaricales</taxon>
        <taxon>Tricholomatineae</taxon>
        <taxon>Lyophyllaceae</taxon>
        <taxon>Lyophyllum</taxon>
    </lineage>
</organism>
<feature type="transmembrane region" description="Helical" evidence="5">
    <location>
        <begin position="219"/>
        <end position="247"/>
    </location>
</feature>